<keyword evidence="3" id="KW-1185">Reference proteome</keyword>
<reference evidence="3" key="1">
    <citation type="submission" date="2017-02" db="EMBL/GenBank/DDBJ databases">
        <authorList>
            <person name="Varghese N."/>
            <person name="Submissions S."/>
        </authorList>
    </citation>
    <scope>NUCLEOTIDE SEQUENCE [LARGE SCALE GENOMIC DNA]</scope>
    <source>
        <strain evidence="3">ATCC 27094</strain>
    </source>
</reference>
<dbReference type="PANTHER" id="PTHR34219:SF1">
    <property type="entry name" value="PEPSY DOMAIN-CONTAINING PROTEIN"/>
    <property type="match status" value="1"/>
</dbReference>
<keyword evidence="1" id="KW-0812">Transmembrane</keyword>
<feature type="transmembrane region" description="Helical" evidence="1">
    <location>
        <begin position="27"/>
        <end position="49"/>
    </location>
</feature>
<dbReference type="Proteomes" id="UP000190092">
    <property type="component" value="Unassembled WGS sequence"/>
</dbReference>
<evidence type="ECO:0000313" key="2">
    <source>
        <dbReference type="EMBL" id="SJZ80777.1"/>
    </source>
</evidence>
<feature type="transmembrane region" description="Helical" evidence="1">
    <location>
        <begin position="153"/>
        <end position="174"/>
    </location>
</feature>
<dbReference type="STRING" id="225324.SAMN02745126_02371"/>
<proteinExistence type="predicted"/>
<dbReference type="PANTHER" id="PTHR34219">
    <property type="entry name" value="IRON-REGULATED INNER MEMBRANE PROTEIN-RELATED"/>
    <property type="match status" value="1"/>
</dbReference>
<sequence>MIAPSLATGDGQGGEGRAYTVVWRLHFYAGLVSVPFVLWLAVTGALYLFQPQLDALIDRRYDMLEMRGSAAAPSAQVAAALATVDGLVLNAYELPAGPRSASRVLIGRGSDLYRVYVHPPTLKILKVVPENERLTRLLFYLHGELLLGWPGSMLVELAASWTIMLILTGWYLWWPRDGRGAGGILYPRFSARGRPLWRDLHAVFGFWVSFCTLFLLVSGLPWASSWGGMLKAVRQIGSETVVRQPWTTGSESEAAERVEAHDQHRPAVGGGRGSTMSGTLYGELDRLVPIVAPLGFAPPVLISPPSALSPTWTARSEARNRPLRQSVTLDGSTGAVTSRTTFAEWPLIDQLVGYGVAIHEGHLFGWFNQALGVFTAVGLVVVSVSGVMMWWKRRPAHRLGAPMPRRRLITLPALWGGLVILGVALPLLGASLVLVLALDRWVLPLFPDLAFYLGARSARG</sequence>
<dbReference type="RefSeq" id="WP_085934064.1">
    <property type="nucleotide sequence ID" value="NZ_FUWJ01000002.1"/>
</dbReference>
<evidence type="ECO:0000313" key="3">
    <source>
        <dbReference type="Proteomes" id="UP000190092"/>
    </source>
</evidence>
<gene>
    <name evidence="2" type="ORF">SAMN02745126_02371</name>
</gene>
<dbReference type="EMBL" id="FUWJ01000002">
    <property type="protein sequence ID" value="SJZ80777.1"/>
    <property type="molecule type" value="Genomic_DNA"/>
</dbReference>
<keyword evidence="1" id="KW-0472">Membrane</keyword>
<accession>A0A1T4NNW3</accession>
<organism evidence="2 3">
    <name type="scientific">Enhydrobacter aerosaccus</name>
    <dbReference type="NCBI Taxonomy" id="225324"/>
    <lineage>
        <taxon>Bacteria</taxon>
        <taxon>Pseudomonadati</taxon>
        <taxon>Pseudomonadota</taxon>
        <taxon>Alphaproteobacteria</taxon>
        <taxon>Hyphomicrobiales</taxon>
        <taxon>Enhydrobacter</taxon>
    </lineage>
</organism>
<dbReference type="InterPro" id="IPR005625">
    <property type="entry name" value="PepSY-ass_TM"/>
</dbReference>
<keyword evidence="1" id="KW-1133">Transmembrane helix</keyword>
<dbReference type="OrthoDB" id="9791166at2"/>
<feature type="transmembrane region" description="Helical" evidence="1">
    <location>
        <begin position="202"/>
        <end position="223"/>
    </location>
</feature>
<feature type="transmembrane region" description="Helical" evidence="1">
    <location>
        <begin position="412"/>
        <end position="438"/>
    </location>
</feature>
<protein>
    <submittedName>
        <fullName evidence="2">Uncharacterized iron-regulated membrane protein</fullName>
    </submittedName>
</protein>
<name>A0A1T4NNW3_9HYPH</name>
<evidence type="ECO:0000256" key="1">
    <source>
        <dbReference type="SAM" id="Phobius"/>
    </source>
</evidence>
<dbReference type="Pfam" id="PF03929">
    <property type="entry name" value="PepSY_TM"/>
    <property type="match status" value="1"/>
</dbReference>
<feature type="transmembrane region" description="Helical" evidence="1">
    <location>
        <begin position="370"/>
        <end position="391"/>
    </location>
</feature>
<dbReference type="AlphaFoldDB" id="A0A1T4NNW3"/>